<accession>A0A9P4TTI7</accession>
<reference evidence="5" key="1">
    <citation type="journal article" date="2020" name="Stud. Mycol.">
        <title>101 Dothideomycetes genomes: a test case for predicting lifestyles and emergence of pathogens.</title>
        <authorList>
            <person name="Haridas S."/>
            <person name="Albert R."/>
            <person name="Binder M."/>
            <person name="Bloem J."/>
            <person name="Labutti K."/>
            <person name="Salamov A."/>
            <person name="Andreopoulos B."/>
            <person name="Baker S."/>
            <person name="Barry K."/>
            <person name="Bills G."/>
            <person name="Bluhm B."/>
            <person name="Cannon C."/>
            <person name="Castanera R."/>
            <person name="Culley D."/>
            <person name="Daum C."/>
            <person name="Ezra D."/>
            <person name="Gonzalez J."/>
            <person name="Henrissat B."/>
            <person name="Kuo A."/>
            <person name="Liang C."/>
            <person name="Lipzen A."/>
            <person name="Lutzoni F."/>
            <person name="Magnuson J."/>
            <person name="Mondo S."/>
            <person name="Nolan M."/>
            <person name="Ohm R."/>
            <person name="Pangilinan J."/>
            <person name="Park H.-J."/>
            <person name="Ramirez L."/>
            <person name="Alfaro M."/>
            <person name="Sun H."/>
            <person name="Tritt A."/>
            <person name="Yoshinaga Y."/>
            <person name="Zwiers L.-H."/>
            <person name="Turgeon B."/>
            <person name="Goodwin S."/>
            <person name="Spatafora J."/>
            <person name="Crous P."/>
            <person name="Grigoriev I."/>
        </authorList>
    </citation>
    <scope>NUCLEOTIDE SEQUENCE</scope>
    <source>
        <strain evidence="5">CBS 130266</strain>
    </source>
</reference>
<dbReference type="GO" id="GO:0061630">
    <property type="term" value="F:ubiquitin protein ligase activity"/>
    <property type="evidence" value="ECO:0007669"/>
    <property type="project" value="TreeGrafter"/>
</dbReference>
<dbReference type="InterPro" id="IPR015947">
    <property type="entry name" value="PUA-like_sf"/>
</dbReference>
<dbReference type="InterPro" id="IPR036987">
    <property type="entry name" value="SRA-YDG_sf"/>
</dbReference>
<dbReference type="SMART" id="SM00466">
    <property type="entry name" value="SRA"/>
    <property type="match status" value="1"/>
</dbReference>
<dbReference type="PANTHER" id="PTHR14140">
    <property type="entry name" value="E3 UBIQUITIN-PROTEIN LIGASE UHRF-RELATED"/>
    <property type="match status" value="1"/>
</dbReference>
<name>A0A9P4TTI7_9PEZI</name>
<dbReference type="EMBL" id="MU007109">
    <property type="protein sequence ID" value="KAF2420540.1"/>
    <property type="molecule type" value="Genomic_DNA"/>
</dbReference>
<feature type="domain" description="YDG" evidence="4">
    <location>
        <begin position="126"/>
        <end position="266"/>
    </location>
</feature>
<dbReference type="Gene3D" id="2.30.280.10">
    <property type="entry name" value="SRA-YDG"/>
    <property type="match status" value="1"/>
</dbReference>
<dbReference type="OrthoDB" id="2270193at2759"/>
<organism evidence="5 6">
    <name type="scientific">Tothia fuscella</name>
    <dbReference type="NCBI Taxonomy" id="1048955"/>
    <lineage>
        <taxon>Eukaryota</taxon>
        <taxon>Fungi</taxon>
        <taxon>Dikarya</taxon>
        <taxon>Ascomycota</taxon>
        <taxon>Pezizomycotina</taxon>
        <taxon>Dothideomycetes</taxon>
        <taxon>Pleosporomycetidae</taxon>
        <taxon>Venturiales</taxon>
        <taxon>Cylindrosympodiaceae</taxon>
        <taxon>Tothia</taxon>
    </lineage>
</organism>
<feature type="region of interest" description="Disordered" evidence="3">
    <location>
        <begin position="46"/>
        <end position="81"/>
    </location>
</feature>
<feature type="compositionally biased region" description="Polar residues" evidence="3">
    <location>
        <begin position="51"/>
        <end position="61"/>
    </location>
</feature>
<evidence type="ECO:0000256" key="3">
    <source>
        <dbReference type="SAM" id="MobiDB-lite"/>
    </source>
</evidence>
<dbReference type="Pfam" id="PF02182">
    <property type="entry name" value="SAD_SRA"/>
    <property type="match status" value="1"/>
</dbReference>
<evidence type="ECO:0000313" key="5">
    <source>
        <dbReference type="EMBL" id="KAF2420540.1"/>
    </source>
</evidence>
<evidence type="ECO:0000313" key="6">
    <source>
        <dbReference type="Proteomes" id="UP000800235"/>
    </source>
</evidence>
<dbReference type="InterPro" id="IPR045134">
    <property type="entry name" value="UHRF1/2-like"/>
</dbReference>
<dbReference type="Proteomes" id="UP000800235">
    <property type="component" value="Unassembled WGS sequence"/>
</dbReference>
<evidence type="ECO:0000256" key="2">
    <source>
        <dbReference type="PROSITE-ProRule" id="PRU00358"/>
    </source>
</evidence>
<gene>
    <name evidence="5" type="ORF">EJ08DRAFT_598301</name>
</gene>
<protein>
    <recommendedName>
        <fullName evidence="4">YDG domain-containing protein</fullName>
    </recommendedName>
</protein>
<dbReference type="PROSITE" id="PS51015">
    <property type="entry name" value="YDG"/>
    <property type="match status" value="1"/>
</dbReference>
<dbReference type="GO" id="GO:0005634">
    <property type="term" value="C:nucleus"/>
    <property type="evidence" value="ECO:0007669"/>
    <property type="project" value="UniProtKB-SubCell"/>
</dbReference>
<keyword evidence="1 2" id="KW-0539">Nucleus</keyword>
<dbReference type="PANTHER" id="PTHR14140:SF27">
    <property type="entry name" value="OS04G0289800 PROTEIN"/>
    <property type="match status" value="1"/>
</dbReference>
<keyword evidence="6" id="KW-1185">Reference proteome</keyword>
<proteinExistence type="predicted"/>
<dbReference type="GO" id="GO:0044027">
    <property type="term" value="P:negative regulation of gene expression via chromosomal CpG island methylation"/>
    <property type="evidence" value="ECO:0007669"/>
    <property type="project" value="TreeGrafter"/>
</dbReference>
<evidence type="ECO:0000259" key="4">
    <source>
        <dbReference type="PROSITE" id="PS51015"/>
    </source>
</evidence>
<dbReference type="InterPro" id="IPR003105">
    <property type="entry name" value="SRA_YDG"/>
</dbReference>
<dbReference type="AlphaFoldDB" id="A0A9P4TTI7"/>
<sequence>MLDVVLNQTNHNNYEFEFPSEAVRVARQVFDYFESEKWGKVAEAEVGDSAGESTSEDTLLSPTKRKRQSIPASSTAGAEGKLVRAAPRNHPIYGTNGIMHDILRPDNPVSYKLAIPKNLRPSYNNFGHNGLTVGQWWPLQVCLIRDGAHGSSQGGIYGTQDMGAMSIIVSGAFKHLDEDRGHVLFYSGSNSHSNRDPRNPNITKATESMRKSHRLHKDIRLFRSSGSGWGGAPVCGLRYDGLYRITNESTKLNAHGGAYIRFRLERQGNQDPIDRSRPNAQERKEYELVKHGY</sequence>
<evidence type="ECO:0000256" key="1">
    <source>
        <dbReference type="ARBA" id="ARBA00023242"/>
    </source>
</evidence>
<comment type="subcellular location">
    <subcellularLocation>
        <location evidence="2">Nucleus</location>
    </subcellularLocation>
</comment>
<dbReference type="SUPFAM" id="SSF88697">
    <property type="entry name" value="PUA domain-like"/>
    <property type="match status" value="1"/>
</dbReference>
<comment type="caution">
    <text evidence="5">The sequence shown here is derived from an EMBL/GenBank/DDBJ whole genome shotgun (WGS) entry which is preliminary data.</text>
</comment>
<dbReference type="GO" id="GO:0016567">
    <property type="term" value="P:protein ubiquitination"/>
    <property type="evidence" value="ECO:0007669"/>
    <property type="project" value="TreeGrafter"/>
</dbReference>